<feature type="coiled-coil region" evidence="1">
    <location>
        <begin position="208"/>
        <end position="238"/>
    </location>
</feature>
<dbReference type="RefSeq" id="WP_346090902.1">
    <property type="nucleotide sequence ID" value="NZ_BAABKS010000016.1"/>
</dbReference>
<keyword evidence="2" id="KW-1133">Transmembrane helix</keyword>
<evidence type="ECO:0000313" key="4">
    <source>
        <dbReference type="Proteomes" id="UP001597182"/>
    </source>
</evidence>
<dbReference type="Proteomes" id="UP001597182">
    <property type="component" value="Unassembled WGS sequence"/>
</dbReference>
<feature type="transmembrane region" description="Helical" evidence="2">
    <location>
        <begin position="12"/>
        <end position="34"/>
    </location>
</feature>
<evidence type="ECO:0000256" key="1">
    <source>
        <dbReference type="SAM" id="Coils"/>
    </source>
</evidence>
<dbReference type="EMBL" id="JBHTMB010000128">
    <property type="protein sequence ID" value="MFD1234433.1"/>
    <property type="molecule type" value="Genomic_DNA"/>
</dbReference>
<keyword evidence="2" id="KW-0472">Membrane</keyword>
<evidence type="ECO:0000256" key="2">
    <source>
        <dbReference type="SAM" id="Phobius"/>
    </source>
</evidence>
<accession>A0ABW3VID4</accession>
<gene>
    <name evidence="3" type="ORF">ACFQ34_14175</name>
</gene>
<comment type="caution">
    <text evidence="3">The sequence shown here is derived from an EMBL/GenBank/DDBJ whole genome shotgun (WGS) entry which is preliminary data.</text>
</comment>
<reference evidence="4" key="1">
    <citation type="journal article" date="2019" name="Int. J. Syst. Evol. Microbiol.">
        <title>The Global Catalogue of Microorganisms (GCM) 10K type strain sequencing project: providing services to taxonomists for standard genome sequencing and annotation.</title>
        <authorList>
            <consortium name="The Broad Institute Genomics Platform"/>
            <consortium name="The Broad Institute Genome Sequencing Center for Infectious Disease"/>
            <person name="Wu L."/>
            <person name="Ma J."/>
        </authorList>
    </citation>
    <scope>NUCLEOTIDE SEQUENCE [LARGE SCALE GENOMIC DNA]</scope>
    <source>
        <strain evidence="4">CCUG 49018</strain>
    </source>
</reference>
<dbReference type="SUPFAM" id="SSF55781">
    <property type="entry name" value="GAF domain-like"/>
    <property type="match status" value="1"/>
</dbReference>
<evidence type="ECO:0000313" key="3">
    <source>
        <dbReference type="EMBL" id="MFD1234433.1"/>
    </source>
</evidence>
<evidence type="ECO:0008006" key="5">
    <source>
        <dbReference type="Google" id="ProtNLM"/>
    </source>
</evidence>
<organism evidence="3 4">
    <name type="scientific">Pseudonocardia benzenivorans</name>
    <dbReference type="NCBI Taxonomy" id="228005"/>
    <lineage>
        <taxon>Bacteria</taxon>
        <taxon>Bacillati</taxon>
        <taxon>Actinomycetota</taxon>
        <taxon>Actinomycetes</taxon>
        <taxon>Pseudonocardiales</taxon>
        <taxon>Pseudonocardiaceae</taxon>
        <taxon>Pseudonocardia</taxon>
    </lineage>
</organism>
<proteinExistence type="predicted"/>
<keyword evidence="2" id="KW-0812">Transmembrane</keyword>
<protein>
    <recommendedName>
        <fullName evidence="5">Signal transduction histidine kinase</fullName>
    </recommendedName>
</protein>
<feature type="transmembrane region" description="Helical" evidence="2">
    <location>
        <begin position="40"/>
        <end position="59"/>
    </location>
</feature>
<keyword evidence="4" id="KW-1185">Reference proteome</keyword>
<name>A0ABW3VID4_9PSEU</name>
<keyword evidence="1" id="KW-0175">Coiled coil</keyword>
<sequence length="460" mass="48070">MNRTILARLVRGLIVALAVAVVLVAVVDGVGVLLPAEGVGVLLPFAAAALCGAALVAFMPRLGRIVIRLTHHRETTPYMALADAAARIRAGSLEEALPGLAEVLAEGTGAPRAAVWLAVGDRLVLAARHPDDPADPPALRPGGLSVENLAVLLTRDDTDHVVPILDGTELRAALSVGKPGSWITPADRQLMRDVGNGAAMLLRGVAQNAELAERVRRADELAATLQASRQRLARAREMERRRLVVELSHATTDRLSDLRAEVLTARTSVAADGAEDGAAAATSLASARTGLDELLDRFRVIARGVYPSVLRDHGPVNALDEVAADLTRTVVVSGGFGERLGWEIESGIYYVAAAAMKELAEQDVDEELVMTLEHGDGRVSVTVDDAAAPVGPARLRVALADEAERLIALGGAVELTGEEATSAGPDARAHVVLRASMPDRLEPLVDPAGAPGGADLPARV</sequence>